<feature type="domain" description="Yip1" evidence="6">
    <location>
        <begin position="3"/>
        <end position="217"/>
    </location>
</feature>
<keyword evidence="4 5" id="KW-0472">Membrane</keyword>
<feature type="transmembrane region" description="Helical" evidence="5">
    <location>
        <begin position="125"/>
        <end position="146"/>
    </location>
</feature>
<feature type="transmembrane region" description="Helical" evidence="5">
    <location>
        <begin position="201"/>
        <end position="224"/>
    </location>
</feature>
<reference evidence="7" key="1">
    <citation type="submission" date="2019-03" db="EMBL/GenBank/DDBJ databases">
        <title>Lake Tanganyika Metagenome-Assembled Genomes (MAGs).</title>
        <authorList>
            <person name="Tran P."/>
        </authorList>
    </citation>
    <scope>NUCLEOTIDE SEQUENCE</scope>
    <source>
        <strain evidence="7">K_DeepCast_150m_m2_040</strain>
    </source>
</reference>
<evidence type="ECO:0000313" key="7">
    <source>
        <dbReference type="EMBL" id="MBM3332971.1"/>
    </source>
</evidence>
<evidence type="ECO:0000313" key="8">
    <source>
        <dbReference type="Proteomes" id="UP000779900"/>
    </source>
</evidence>
<evidence type="ECO:0000256" key="5">
    <source>
        <dbReference type="SAM" id="Phobius"/>
    </source>
</evidence>
<evidence type="ECO:0000256" key="4">
    <source>
        <dbReference type="ARBA" id="ARBA00023136"/>
    </source>
</evidence>
<dbReference type="Pfam" id="PF04893">
    <property type="entry name" value="Yip1"/>
    <property type="match status" value="1"/>
</dbReference>
<dbReference type="InterPro" id="IPR006977">
    <property type="entry name" value="Yip1_dom"/>
</dbReference>
<dbReference type="GO" id="GO:0016020">
    <property type="term" value="C:membrane"/>
    <property type="evidence" value="ECO:0007669"/>
    <property type="project" value="UniProtKB-SubCell"/>
</dbReference>
<gene>
    <name evidence="7" type="ORF">FJY68_14185</name>
</gene>
<feature type="transmembrane region" description="Helical" evidence="5">
    <location>
        <begin position="88"/>
        <end position="113"/>
    </location>
</feature>
<comment type="caution">
    <text evidence="7">The sequence shown here is derived from an EMBL/GenBank/DDBJ whole genome shotgun (WGS) entry which is preliminary data.</text>
</comment>
<evidence type="ECO:0000256" key="1">
    <source>
        <dbReference type="ARBA" id="ARBA00004141"/>
    </source>
</evidence>
<feature type="transmembrane region" description="Helical" evidence="5">
    <location>
        <begin position="21"/>
        <end position="43"/>
    </location>
</feature>
<keyword evidence="3 5" id="KW-1133">Transmembrane helix</keyword>
<organism evidence="7 8">
    <name type="scientific">candidate division WOR-3 bacterium</name>
    <dbReference type="NCBI Taxonomy" id="2052148"/>
    <lineage>
        <taxon>Bacteria</taxon>
        <taxon>Bacteria division WOR-3</taxon>
    </lineage>
</organism>
<name>A0A937XJ62_UNCW3</name>
<accession>A0A937XJ62</accession>
<proteinExistence type="predicted"/>
<evidence type="ECO:0000259" key="6">
    <source>
        <dbReference type="Pfam" id="PF04893"/>
    </source>
</evidence>
<evidence type="ECO:0000256" key="3">
    <source>
        <dbReference type="ARBA" id="ARBA00022989"/>
    </source>
</evidence>
<protein>
    <submittedName>
        <fullName evidence="7">YIP1 family protein</fullName>
    </submittedName>
</protein>
<comment type="subcellular location">
    <subcellularLocation>
        <location evidence="1">Membrane</location>
        <topology evidence="1">Multi-pass membrane protein</topology>
    </subcellularLocation>
</comment>
<dbReference type="Proteomes" id="UP000779900">
    <property type="component" value="Unassembled WGS sequence"/>
</dbReference>
<keyword evidence="2 5" id="KW-0812">Transmembrane</keyword>
<sequence>MLDIYLAPGRAFARLKEKPTWLVPLVVVIICNMLFAVLSSHYVDWEKQRQVALEQMRERNVPEEQIEKATEGMDKFYSSPVMRYGMPVVSVLFISVIAALLLAVLFNVSLPLFGGTGDFKRMWSIICNASLVVVPAVIVRGLLVLLKRSAEVTTSLLVAAPDLKQPFLKALLSQLDIFDFWKFLLIAIGLRAVFGLKDSKVYTLSFAIWLVVMLLLSLVGMRAVGR</sequence>
<dbReference type="EMBL" id="VGIR01000192">
    <property type="protein sequence ID" value="MBM3332971.1"/>
    <property type="molecule type" value="Genomic_DNA"/>
</dbReference>
<feature type="transmembrane region" description="Helical" evidence="5">
    <location>
        <begin position="177"/>
        <end position="194"/>
    </location>
</feature>
<evidence type="ECO:0000256" key="2">
    <source>
        <dbReference type="ARBA" id="ARBA00022692"/>
    </source>
</evidence>
<dbReference type="AlphaFoldDB" id="A0A937XJ62"/>